<reference evidence="2 3" key="1">
    <citation type="submission" date="2015-04" db="EMBL/GenBank/DDBJ databases">
        <title>Draft genome of the roundworm Trichinella nativa.</title>
        <authorList>
            <person name="Mitreva M."/>
        </authorList>
    </citation>
    <scope>NUCLEOTIDE SEQUENCE [LARGE SCALE GENOMIC DNA]</scope>
    <source>
        <strain evidence="2 3">ISS45</strain>
    </source>
</reference>
<evidence type="ECO:0000313" key="3">
    <source>
        <dbReference type="Proteomes" id="UP000243006"/>
    </source>
</evidence>
<gene>
    <name evidence="2" type="ORF">D917_10732</name>
</gene>
<organism evidence="2 3">
    <name type="scientific">Trichinella nativa</name>
    <dbReference type="NCBI Taxonomy" id="6335"/>
    <lineage>
        <taxon>Eukaryota</taxon>
        <taxon>Metazoa</taxon>
        <taxon>Ecdysozoa</taxon>
        <taxon>Nematoda</taxon>
        <taxon>Enoplea</taxon>
        <taxon>Dorylaimia</taxon>
        <taxon>Trichinellida</taxon>
        <taxon>Trichinellidae</taxon>
        <taxon>Trichinella</taxon>
    </lineage>
</organism>
<dbReference type="EMBL" id="LVZM01020028">
    <property type="protein sequence ID" value="OUC41724.1"/>
    <property type="molecule type" value="Genomic_DNA"/>
</dbReference>
<evidence type="ECO:0000256" key="1">
    <source>
        <dbReference type="SAM" id="MobiDB-lite"/>
    </source>
</evidence>
<feature type="compositionally biased region" description="Acidic residues" evidence="1">
    <location>
        <begin position="33"/>
        <end position="47"/>
    </location>
</feature>
<feature type="compositionally biased region" description="Basic residues" evidence="1">
    <location>
        <begin position="163"/>
        <end position="178"/>
    </location>
</feature>
<feature type="compositionally biased region" description="Low complexity" evidence="1">
    <location>
        <begin position="136"/>
        <end position="162"/>
    </location>
</feature>
<feature type="non-terminal residue" evidence="2">
    <location>
        <position position="1"/>
    </location>
</feature>
<protein>
    <submittedName>
        <fullName evidence="2">Uncharacterized protein</fullName>
    </submittedName>
</protein>
<accession>A0A1Y3E9B8</accession>
<feature type="region of interest" description="Disordered" evidence="1">
    <location>
        <begin position="128"/>
        <end position="192"/>
    </location>
</feature>
<dbReference type="Proteomes" id="UP000243006">
    <property type="component" value="Unassembled WGS sequence"/>
</dbReference>
<feature type="non-terminal residue" evidence="2">
    <location>
        <position position="192"/>
    </location>
</feature>
<sequence length="192" mass="20007">KRGGIKVDPLCPISTIERYLILKGYGKPKTNPGDDDSSNDEEDGTELTEDDAEALLNVASIANGVHRLQLLIHDRVLPYDMTIFQALRQYGGKSSNVTSDGLVVSEWIGPDMWMATNRIAYRLLPENDTSGGGSAGSSKEAASTSGVSGSCGASSTTGAGTSRGRRGGKGSGGGKKRSPTAASNATPVYKEP</sequence>
<dbReference type="AlphaFoldDB" id="A0A1Y3E9B8"/>
<name>A0A1Y3E9B8_9BILA</name>
<proteinExistence type="predicted"/>
<comment type="caution">
    <text evidence="2">The sequence shown here is derived from an EMBL/GenBank/DDBJ whole genome shotgun (WGS) entry which is preliminary data.</text>
</comment>
<evidence type="ECO:0000313" key="2">
    <source>
        <dbReference type="EMBL" id="OUC41724.1"/>
    </source>
</evidence>
<feature type="region of interest" description="Disordered" evidence="1">
    <location>
        <begin position="25"/>
        <end position="47"/>
    </location>
</feature>